<accession>A0A192YBI5</accession>
<organism evidence="2 3">
    <name type="scientific">Morganella phage vB_MmoM_MP1</name>
    <dbReference type="NCBI Taxonomy" id="1852628"/>
    <lineage>
        <taxon>Viruses</taxon>
        <taxon>Duplodnaviria</taxon>
        <taxon>Heunggongvirae</taxon>
        <taxon>Uroviricota</taxon>
        <taxon>Caudoviricetes</taxon>
        <taxon>Pantevenvirales</taxon>
        <taxon>Straboviridae</taxon>
        <taxon>Gualtarvirus</taxon>
        <taxon>Gualtarvirus mp1</taxon>
    </lineage>
</organism>
<keyword evidence="1" id="KW-0238">DNA-binding</keyword>
<dbReference type="Gene3D" id="1.20.272.50">
    <property type="entry name" value="Bacteriophage clamp loader A subunit, A' domain"/>
    <property type="match status" value="1"/>
</dbReference>
<evidence type="ECO:0000256" key="1">
    <source>
        <dbReference type="HAMAP-Rule" id="MF_04163"/>
    </source>
</evidence>
<comment type="subunit">
    <text evidence="1">The sliding-clamp-loader consists of 4 large subunits and 1 small subunit. Interacts with the sliding clamp; this interaction allows the sliding-clamp-loader to open the sliding clamp. Part of the replicase complex that includes the DNA polymerase, the polymerase clamp, the clamp loader complex, the single-stranded DNA binding protein, the primase, the helicase and the helicase assembly factor.</text>
</comment>
<protein>
    <recommendedName>
        <fullName evidence="1">Sliding-clamp-loader small subunit</fullName>
    </recommendedName>
    <alternativeName>
        <fullName evidence="1">Clamp loader gp62 subunit</fullName>
    </alternativeName>
</protein>
<name>A0A192YBI5_9CAUD</name>
<dbReference type="KEGG" id="vg:29059475"/>
<dbReference type="GO" id="GO:0003677">
    <property type="term" value="F:DNA binding"/>
    <property type="evidence" value="ECO:0007669"/>
    <property type="project" value="UniProtKB-UniRule"/>
</dbReference>
<dbReference type="GO" id="GO:0039693">
    <property type="term" value="P:viral DNA genome replication"/>
    <property type="evidence" value="ECO:0007669"/>
    <property type="project" value="UniProtKB-UniRule"/>
</dbReference>
<keyword evidence="3" id="KW-1185">Reference proteome</keyword>
<dbReference type="Proteomes" id="UP000203816">
    <property type="component" value="Segment"/>
</dbReference>
<dbReference type="GO" id="GO:0006260">
    <property type="term" value="P:DNA replication"/>
    <property type="evidence" value="ECO:0007669"/>
    <property type="project" value="InterPro"/>
</dbReference>
<dbReference type="OrthoDB" id="12022at10239"/>
<reference evidence="2 3" key="1">
    <citation type="submission" date="2016-04" db="EMBL/GenBank/DDBJ databases">
        <title>Comparative genomics of Morganella phages MP1 and MP2 define new clades among the T4 and T7-like Viruses.</title>
        <authorList>
            <person name="Pinto G."/>
            <person name="Oliveira A."/>
            <person name="Malgorzata L."/>
            <person name="Kropinski A."/>
            <person name="Azeredo J."/>
        </authorList>
    </citation>
    <scope>NUCLEOTIDE SEQUENCE [LARGE SCALE GENOMIC DNA]</scope>
</reference>
<keyword evidence="1" id="KW-0235">DNA replication</keyword>
<dbReference type="GO" id="GO:0003689">
    <property type="term" value="F:DNA clamp loader activity"/>
    <property type="evidence" value="ECO:0007669"/>
    <property type="project" value="UniProtKB-UniRule"/>
</dbReference>
<evidence type="ECO:0000313" key="3">
    <source>
        <dbReference type="Proteomes" id="UP000203816"/>
    </source>
</evidence>
<evidence type="ECO:0000313" key="2">
    <source>
        <dbReference type="EMBL" id="ANM46475.1"/>
    </source>
</evidence>
<dbReference type="Pfam" id="PF16790">
    <property type="entry name" value="Phage_clamp_A"/>
    <property type="match status" value="1"/>
</dbReference>
<dbReference type="EMBL" id="KX078569">
    <property type="protein sequence ID" value="ANM46475.1"/>
    <property type="molecule type" value="Genomic_DNA"/>
</dbReference>
<comment type="similarity">
    <text evidence="1">Belongs to the Tevenvirinae sliding-clamp-loader small subunit family.</text>
</comment>
<sequence>MLDDFFDDEDEVQLNEHEIAWYSKDWDKVQQLADTFKEDKENVLFSIMDSITVNKKDITQEQLEEYSKHWIDNALSQHIDCIIPVYRMNLIGSELSEQSHFRYYMHAVSKGKRYGKWAKFTEDPVDHIILCLLSTYYKINMKDAEMYKDIMQRKNILDKELSKLKVIATDEFVRLNVKNKTEQTKVIKTIKAW</sequence>
<dbReference type="Gene3D" id="6.10.250.1260">
    <property type="match status" value="1"/>
</dbReference>
<dbReference type="Gene3D" id="1.10.8.700">
    <property type="entry name" value="Bacteriophage clamp loader A subunit, A domain"/>
    <property type="match status" value="1"/>
</dbReference>
<dbReference type="RefSeq" id="YP_009279894.1">
    <property type="nucleotide sequence ID" value="NC_031020.1"/>
</dbReference>
<proteinExistence type="inferred from homology"/>
<comment type="function">
    <text evidence="1">Forms the sliding-clamp-loader together with the small subunit. The clamp loader holds the clamp in an open conformation and places it onto the DNA.</text>
</comment>
<gene>
    <name evidence="2" type="ORF">MP1_gp0037</name>
</gene>
<dbReference type="InterPro" id="IPR031868">
    <property type="entry name" value="Phage_clamp_gp62"/>
</dbReference>
<keyword evidence="1" id="KW-1194">Viral DNA replication</keyword>
<dbReference type="GeneID" id="29059475"/>
<dbReference type="HAMAP" id="MF_04163">
    <property type="entry name" value="T4_Clamp_Loader_S"/>
    <property type="match status" value="1"/>
</dbReference>